<dbReference type="STRING" id="1236517.ADJ77_10580"/>
<dbReference type="eggNOG" id="ENOG50315Q8">
    <property type="taxonomic scope" value="Bacteria"/>
</dbReference>
<dbReference type="KEGG" id="pfus:ADJ77_10580"/>
<keyword evidence="4" id="KW-1185">Reference proteome</keyword>
<dbReference type="OrthoDB" id="1030321at2"/>
<proteinExistence type="predicted"/>
<reference evidence="1 3" key="1">
    <citation type="submission" date="2015-07" db="EMBL/GenBank/DDBJ databases">
        <authorList>
            <person name="Noorani M."/>
        </authorList>
    </citation>
    <scope>NUCLEOTIDE SEQUENCE [LARGE SCALE GENOMIC DNA]</scope>
    <source>
        <strain evidence="1 3">W1435</strain>
    </source>
</reference>
<dbReference type="Proteomes" id="UP000060345">
    <property type="component" value="Chromosome 2"/>
</dbReference>
<name>A0A0K1NNH3_9BACT</name>
<sequence>MTQEELKKEYDKYNTPSMFDALKESVEAQIVETEVYKGVYYEIFPYSFQRVGMRKGRPVKQFSRLKSSDDLYFYGFNEKKQIVEVREGCEIENQFDYQFIFYNDAYIKSLDYDNDKELQNISYYNLDKSHQIETMLSIGCFGAGEEEYFYDNNGKLQKIKIRQFELNGQEGCTLYHTFKYSQDGSLDSIIKSTSMYEEVVYTEKKK</sequence>
<reference evidence="2 4" key="2">
    <citation type="submission" date="2021-03" db="EMBL/GenBank/DDBJ databases">
        <title>Human Oral Microbial Genomes.</title>
        <authorList>
            <person name="Johnston C.D."/>
            <person name="Chen T."/>
            <person name="Dewhirst F.E."/>
        </authorList>
    </citation>
    <scope>NUCLEOTIDE SEQUENCE [LARGE SCALE GENOMIC DNA]</scope>
    <source>
        <strain evidence="2 4">W1435</strain>
    </source>
</reference>
<evidence type="ECO:0000313" key="2">
    <source>
        <dbReference type="EMBL" id="QUB85853.1"/>
    </source>
</evidence>
<evidence type="ECO:0000313" key="1">
    <source>
        <dbReference type="EMBL" id="AKU70236.1"/>
    </source>
</evidence>
<dbReference type="EMBL" id="CP072369">
    <property type="protein sequence ID" value="QUB85853.1"/>
    <property type="molecule type" value="Genomic_DNA"/>
</dbReference>
<evidence type="ECO:0000313" key="3">
    <source>
        <dbReference type="Proteomes" id="UP000060345"/>
    </source>
</evidence>
<accession>A0A0K1NNH3</accession>
<protein>
    <submittedName>
        <fullName evidence="1">Uncharacterized protein</fullName>
    </submittedName>
</protein>
<dbReference type="EMBL" id="CP012075">
    <property type="protein sequence ID" value="AKU70236.1"/>
    <property type="molecule type" value="Genomic_DNA"/>
</dbReference>
<dbReference type="AlphaFoldDB" id="A0A0K1NNH3"/>
<dbReference type="RefSeq" id="WP_025078120.1">
    <property type="nucleotide sequence ID" value="NZ_BAKO01000009.1"/>
</dbReference>
<organism evidence="1 3">
    <name type="scientific">Prevotella fusca JCM 17724</name>
    <dbReference type="NCBI Taxonomy" id="1236517"/>
    <lineage>
        <taxon>Bacteria</taxon>
        <taxon>Pseudomonadati</taxon>
        <taxon>Bacteroidota</taxon>
        <taxon>Bacteroidia</taxon>
        <taxon>Bacteroidales</taxon>
        <taxon>Prevotellaceae</taxon>
        <taxon>Prevotella</taxon>
    </lineage>
</organism>
<evidence type="ECO:0000313" key="4">
    <source>
        <dbReference type="Proteomes" id="UP000682005"/>
    </source>
</evidence>
<dbReference type="Proteomes" id="UP000682005">
    <property type="component" value="Chromosome 2"/>
</dbReference>
<gene>
    <name evidence="1" type="ORF">ADJ77_10580</name>
    <name evidence="2" type="ORF">J5A51_00810</name>
</gene>